<name>A0ABW4RFT8_9BACL</name>
<organism evidence="1 2">
    <name type="scientific">Paenibacillus wenxiniae</name>
    <dbReference type="NCBI Taxonomy" id="1636843"/>
    <lineage>
        <taxon>Bacteria</taxon>
        <taxon>Bacillati</taxon>
        <taxon>Bacillota</taxon>
        <taxon>Bacilli</taxon>
        <taxon>Bacillales</taxon>
        <taxon>Paenibacillaceae</taxon>
        <taxon>Paenibacillus</taxon>
    </lineage>
</organism>
<comment type="caution">
    <text evidence="1">The sequence shown here is derived from an EMBL/GenBank/DDBJ whole genome shotgun (WGS) entry which is preliminary data.</text>
</comment>
<keyword evidence="2" id="KW-1185">Reference proteome</keyword>
<evidence type="ECO:0000313" key="1">
    <source>
        <dbReference type="EMBL" id="MFD1884685.1"/>
    </source>
</evidence>
<dbReference type="RefSeq" id="WP_347324334.1">
    <property type="nucleotide sequence ID" value="NZ_JBCGUH010000003.1"/>
</dbReference>
<evidence type="ECO:0000313" key="2">
    <source>
        <dbReference type="Proteomes" id="UP001597233"/>
    </source>
</evidence>
<dbReference type="Proteomes" id="UP001597233">
    <property type="component" value="Unassembled WGS sequence"/>
</dbReference>
<dbReference type="EMBL" id="JBHUEH010000010">
    <property type="protein sequence ID" value="MFD1884685.1"/>
    <property type="molecule type" value="Genomic_DNA"/>
</dbReference>
<evidence type="ECO:0008006" key="3">
    <source>
        <dbReference type="Google" id="ProtNLM"/>
    </source>
</evidence>
<accession>A0ABW4RFT8</accession>
<reference evidence="2" key="1">
    <citation type="journal article" date="2019" name="Int. J. Syst. Evol. Microbiol.">
        <title>The Global Catalogue of Microorganisms (GCM) 10K type strain sequencing project: providing services to taxonomists for standard genome sequencing and annotation.</title>
        <authorList>
            <consortium name="The Broad Institute Genomics Platform"/>
            <consortium name="The Broad Institute Genome Sequencing Center for Infectious Disease"/>
            <person name="Wu L."/>
            <person name="Ma J."/>
        </authorList>
    </citation>
    <scope>NUCLEOTIDE SEQUENCE [LARGE SCALE GENOMIC DNA]</scope>
    <source>
        <strain evidence="2">CCUG 54950</strain>
    </source>
</reference>
<sequence length="160" mass="17263">MKTKKRFYSMVLLIVVGVAALLLNGVDNDHSNVKQAHTDVLTTIDNKPGFSSDPLIDNTIMVKDVLNNDTYQKSITISGGYLKISINNRSTASMTFTLNKNGSNGPLILLGVVDAKHNEFYTDATLEKGDYMITISSGSGKMSGDLSMIAGSNLEALKNN</sequence>
<protein>
    <recommendedName>
        <fullName evidence="3">YtkA-like domain-containing protein</fullName>
    </recommendedName>
</protein>
<proteinExistence type="predicted"/>
<gene>
    <name evidence="1" type="ORF">ACFSC9_04040</name>
</gene>